<evidence type="ECO:0000313" key="2">
    <source>
        <dbReference type="EMBL" id="PTX47419.1"/>
    </source>
</evidence>
<dbReference type="RefSeq" id="WP_107976405.1">
    <property type="nucleotide sequence ID" value="NZ_BMEZ01000014.1"/>
</dbReference>
<comment type="caution">
    <text evidence="2">The sequence shown here is derived from an EMBL/GenBank/DDBJ whole genome shotgun (WGS) entry which is preliminary data.</text>
</comment>
<accession>A0A2T6AUC4</accession>
<dbReference type="Proteomes" id="UP000244069">
    <property type="component" value="Unassembled WGS sequence"/>
</dbReference>
<dbReference type="EMBL" id="QBKN01000012">
    <property type="protein sequence ID" value="PTX47419.1"/>
    <property type="molecule type" value="Genomic_DNA"/>
</dbReference>
<gene>
    <name evidence="2" type="ORF">C8N44_11243</name>
</gene>
<evidence type="ECO:0000313" key="3">
    <source>
        <dbReference type="Proteomes" id="UP000244069"/>
    </source>
</evidence>
<dbReference type="AlphaFoldDB" id="A0A2T6AUC4"/>
<reference evidence="2 3" key="1">
    <citation type="submission" date="2018-04" db="EMBL/GenBank/DDBJ databases">
        <title>Genomic Encyclopedia of Archaeal and Bacterial Type Strains, Phase II (KMG-II): from individual species to whole genera.</title>
        <authorList>
            <person name="Goeker M."/>
        </authorList>
    </citation>
    <scope>NUCLEOTIDE SEQUENCE [LARGE SCALE GENOMIC DNA]</scope>
    <source>
        <strain evidence="2 3">DSM 29329</strain>
    </source>
</reference>
<organism evidence="2 3">
    <name type="scientific">Allosediminivita pacifica</name>
    <dbReference type="NCBI Taxonomy" id="1267769"/>
    <lineage>
        <taxon>Bacteria</taxon>
        <taxon>Pseudomonadati</taxon>
        <taxon>Pseudomonadota</taxon>
        <taxon>Alphaproteobacteria</taxon>
        <taxon>Rhodobacterales</taxon>
        <taxon>Paracoccaceae</taxon>
        <taxon>Allosediminivita</taxon>
    </lineage>
</organism>
<sequence length="142" mass="15206">MAKQNTKSAINDIQSLFDPQGYQNAFKTWAQTGEHMTAITTEAAVRSTDIASDSAKEAFTNLREVSQVREQPADYGKAYTDFVQKQMDLFMRTAKAMSDVSQKTGTEAGELATKATEDLSQKVSANAQGAANKAASAASKAA</sequence>
<dbReference type="Pfam" id="PF09361">
    <property type="entry name" value="Phasin_2"/>
    <property type="match status" value="1"/>
</dbReference>
<evidence type="ECO:0000259" key="1">
    <source>
        <dbReference type="Pfam" id="PF09361"/>
    </source>
</evidence>
<feature type="domain" description="Phasin" evidence="1">
    <location>
        <begin position="23"/>
        <end position="114"/>
    </location>
</feature>
<keyword evidence="3" id="KW-1185">Reference proteome</keyword>
<proteinExistence type="predicted"/>
<dbReference type="InterPro" id="IPR018968">
    <property type="entry name" value="Phasin"/>
</dbReference>
<dbReference type="OrthoDB" id="7875016at2"/>
<name>A0A2T6AUC4_9RHOB</name>
<protein>
    <submittedName>
        <fullName evidence="2">Phasin protein</fullName>
    </submittedName>
</protein>